<protein>
    <submittedName>
        <fullName evidence="1">Uncharacterized protein</fullName>
    </submittedName>
</protein>
<comment type="caution">
    <text evidence="1">The sequence shown here is derived from an EMBL/GenBank/DDBJ whole genome shotgun (WGS) entry which is preliminary data.</text>
</comment>
<dbReference type="RefSeq" id="WP_111282538.1">
    <property type="nucleotide sequence ID" value="NZ_QLIN01000003.1"/>
</dbReference>
<accession>A0A327NED5</accession>
<dbReference type="Proteomes" id="UP000249493">
    <property type="component" value="Unassembled WGS sequence"/>
</dbReference>
<evidence type="ECO:0000313" key="1">
    <source>
        <dbReference type="EMBL" id="RAI70928.1"/>
    </source>
</evidence>
<dbReference type="EMBL" id="QLIN01000003">
    <property type="protein sequence ID" value="RAI70928.1"/>
    <property type="molecule type" value="Genomic_DNA"/>
</dbReference>
<organism evidence="1 2">
    <name type="scientific">Pseudomonas fluorescens</name>
    <dbReference type="NCBI Taxonomy" id="294"/>
    <lineage>
        <taxon>Bacteria</taxon>
        <taxon>Pseudomonadati</taxon>
        <taxon>Pseudomonadota</taxon>
        <taxon>Gammaproteobacteria</taxon>
        <taxon>Pseudomonadales</taxon>
        <taxon>Pseudomonadaceae</taxon>
        <taxon>Pseudomonas</taxon>
    </lineage>
</organism>
<proteinExistence type="predicted"/>
<name>A0A327NED5_PSEFL</name>
<gene>
    <name evidence="1" type="ORF">DOZ80_10710</name>
</gene>
<dbReference type="AlphaFoldDB" id="A0A327NED5"/>
<evidence type="ECO:0000313" key="2">
    <source>
        <dbReference type="Proteomes" id="UP000249493"/>
    </source>
</evidence>
<sequence>MFAIALWTVLFALGCWQTPQIAQFLSSQDVDISMQQFFLAGLGAYLILLGKHRVPAEFFTSFSC</sequence>
<reference evidence="1 2" key="1">
    <citation type="submission" date="2018-06" db="EMBL/GenBank/DDBJ databases">
        <authorList>
            <person name="Zhirakovskaya E."/>
        </authorList>
    </citation>
    <scope>NUCLEOTIDE SEQUENCE [LARGE SCALE GENOMIC DNA]</scope>
    <source>
        <strain evidence="1 2">LY3</strain>
    </source>
</reference>